<reference evidence="1 2" key="1">
    <citation type="submission" date="2018-11" db="EMBL/GenBank/DDBJ databases">
        <authorList>
            <consortium name="Pathogen Informatics"/>
        </authorList>
    </citation>
    <scope>NUCLEOTIDE SEQUENCE [LARGE SCALE GENOMIC DNA]</scope>
</reference>
<sequence length="104" mass="11386">MEEDWAPLLSKDCMLFTPGGFSLEDDFQLTSLEYGPVDKPIKKEPVDETSGQFHCVAAFCSSANTDSCYGAISTAAPAEALSRKMDAKVFIIAVNLCLLMELWI</sequence>
<dbReference type="EMBL" id="UZAH01000533">
    <property type="protein sequence ID" value="VDO19056.1"/>
    <property type="molecule type" value="Genomic_DNA"/>
</dbReference>
<protein>
    <submittedName>
        <fullName evidence="3">Detected protein of confused Function</fullName>
    </submittedName>
</protein>
<evidence type="ECO:0000313" key="1">
    <source>
        <dbReference type="EMBL" id="VDO19056.1"/>
    </source>
</evidence>
<proteinExistence type="predicted"/>
<accession>A0A3P7TCY5</accession>
<evidence type="ECO:0000313" key="2">
    <source>
        <dbReference type="Proteomes" id="UP000050761"/>
    </source>
</evidence>
<name>A0A183F3D1_HELPZ</name>
<reference evidence="3" key="2">
    <citation type="submission" date="2019-09" db="UniProtKB">
        <authorList>
            <consortium name="WormBaseParasite"/>
        </authorList>
    </citation>
    <scope>IDENTIFICATION</scope>
</reference>
<evidence type="ECO:0000313" key="3">
    <source>
        <dbReference type="WBParaSite" id="HPBE_0000067301-mRNA-1"/>
    </source>
</evidence>
<dbReference type="AlphaFoldDB" id="A0A183F3D1"/>
<accession>A0A183F3D1</accession>
<keyword evidence="2" id="KW-1185">Reference proteome</keyword>
<dbReference type="WBParaSite" id="HPBE_0000067301-mRNA-1">
    <property type="protein sequence ID" value="HPBE_0000067301-mRNA-1"/>
    <property type="gene ID" value="HPBE_0000067301"/>
</dbReference>
<dbReference type="OrthoDB" id="5874672at2759"/>
<gene>
    <name evidence="1" type="ORF">HPBE_LOCUS674</name>
</gene>
<dbReference type="Proteomes" id="UP000050761">
    <property type="component" value="Unassembled WGS sequence"/>
</dbReference>
<organism evidence="2 3">
    <name type="scientific">Heligmosomoides polygyrus</name>
    <name type="common">Parasitic roundworm</name>
    <dbReference type="NCBI Taxonomy" id="6339"/>
    <lineage>
        <taxon>Eukaryota</taxon>
        <taxon>Metazoa</taxon>
        <taxon>Ecdysozoa</taxon>
        <taxon>Nematoda</taxon>
        <taxon>Chromadorea</taxon>
        <taxon>Rhabditida</taxon>
        <taxon>Rhabditina</taxon>
        <taxon>Rhabditomorpha</taxon>
        <taxon>Strongyloidea</taxon>
        <taxon>Heligmosomidae</taxon>
        <taxon>Heligmosomoides</taxon>
    </lineage>
</organism>